<protein>
    <submittedName>
        <fullName evidence="1">Uncharacterized protein</fullName>
    </submittedName>
</protein>
<dbReference type="AlphaFoldDB" id="A0AAU9JE86"/>
<accession>A0AAU9JE86</accession>
<evidence type="ECO:0000313" key="2">
    <source>
        <dbReference type="Proteomes" id="UP001162131"/>
    </source>
</evidence>
<dbReference type="Proteomes" id="UP001162131">
    <property type="component" value="Unassembled WGS sequence"/>
</dbReference>
<reference evidence="1" key="1">
    <citation type="submission" date="2021-09" db="EMBL/GenBank/DDBJ databases">
        <authorList>
            <consortium name="AG Swart"/>
            <person name="Singh M."/>
            <person name="Singh A."/>
            <person name="Seah K."/>
            <person name="Emmerich C."/>
        </authorList>
    </citation>
    <scope>NUCLEOTIDE SEQUENCE</scope>
    <source>
        <strain evidence="1">ATCC30299</strain>
    </source>
</reference>
<evidence type="ECO:0000313" key="1">
    <source>
        <dbReference type="EMBL" id="CAG9324063.1"/>
    </source>
</evidence>
<proteinExistence type="predicted"/>
<keyword evidence="2" id="KW-1185">Reference proteome</keyword>
<name>A0AAU9JE86_9CILI</name>
<organism evidence="1 2">
    <name type="scientific">Blepharisma stoltei</name>
    <dbReference type="NCBI Taxonomy" id="1481888"/>
    <lineage>
        <taxon>Eukaryota</taxon>
        <taxon>Sar</taxon>
        <taxon>Alveolata</taxon>
        <taxon>Ciliophora</taxon>
        <taxon>Postciliodesmatophora</taxon>
        <taxon>Heterotrichea</taxon>
        <taxon>Heterotrichida</taxon>
        <taxon>Blepharismidae</taxon>
        <taxon>Blepharisma</taxon>
    </lineage>
</organism>
<comment type="caution">
    <text evidence="1">The sequence shown here is derived from an EMBL/GenBank/DDBJ whole genome shotgun (WGS) entry which is preliminary data.</text>
</comment>
<sequence>MNNIPDHQTLCAYVQGLQNLINNGDGQNAWEYAQYLIAMPIEFEIQATGSQMINPLPIYGMEFNQWVYDELKDIGYDETTCKLGATGTATVEDAIKNLKEQLIYRSL</sequence>
<gene>
    <name evidence="1" type="ORF">BSTOLATCC_MIC35084</name>
</gene>
<dbReference type="EMBL" id="CAJZBQ010000035">
    <property type="protein sequence ID" value="CAG9324063.1"/>
    <property type="molecule type" value="Genomic_DNA"/>
</dbReference>